<dbReference type="Proteomes" id="UP000295681">
    <property type="component" value="Unassembled WGS sequence"/>
</dbReference>
<name>A0A4R5N849_9LACO</name>
<keyword evidence="3" id="KW-1185">Reference proteome</keyword>
<evidence type="ECO:0000313" key="2">
    <source>
        <dbReference type="EMBL" id="TDG68076.1"/>
    </source>
</evidence>
<dbReference type="AlphaFoldDB" id="A0A4R5N849"/>
<dbReference type="RefSeq" id="WP_133264391.1">
    <property type="nucleotide sequence ID" value="NZ_PUFI01000014.1"/>
</dbReference>
<protein>
    <recommendedName>
        <fullName evidence="4">Phage protein</fullName>
    </recommendedName>
</protein>
<sequence>MATQNKRAPTKKGASIVSTKSNKKKIHIGVYLTNHKNKTIELPVNPSDIAHEATLGSEAKDVSAIGEVNLIGSQKLREYEFSFFIPKNPKKVNYTTAQKLPFSDGVEYIKFIRDWQDSRKPGRILVTSGYMNLSMMVTSFKWEFSNGFDGEWVATIKLTEYRKVAVQKISNKKTAKKTTPKKGKQRPKPAKKIGIGSVVMVNGQLHRDSYGSGPGQIEKNAKRKINFVAPGRKYPYHVTNLNGGWRGWVSKNAVKST</sequence>
<comment type="caution">
    <text evidence="2">The sequence shown here is derived from an EMBL/GenBank/DDBJ whole genome shotgun (WGS) entry which is preliminary data.</text>
</comment>
<evidence type="ECO:0000256" key="1">
    <source>
        <dbReference type="SAM" id="MobiDB-lite"/>
    </source>
</evidence>
<gene>
    <name evidence="2" type="ORF">C5L23_000382</name>
</gene>
<accession>A0A4R5N849</accession>
<organism evidence="2 3">
    <name type="scientific">Leuconostoc fallax</name>
    <dbReference type="NCBI Taxonomy" id="1251"/>
    <lineage>
        <taxon>Bacteria</taxon>
        <taxon>Bacillati</taxon>
        <taxon>Bacillota</taxon>
        <taxon>Bacilli</taxon>
        <taxon>Lactobacillales</taxon>
        <taxon>Lactobacillaceae</taxon>
        <taxon>Leuconostoc</taxon>
    </lineage>
</organism>
<dbReference type="STRING" id="907931.GCA_000165675_00966"/>
<evidence type="ECO:0008006" key="4">
    <source>
        <dbReference type="Google" id="ProtNLM"/>
    </source>
</evidence>
<feature type="region of interest" description="Disordered" evidence="1">
    <location>
        <begin position="171"/>
        <end position="191"/>
    </location>
</feature>
<evidence type="ECO:0000313" key="3">
    <source>
        <dbReference type="Proteomes" id="UP000295681"/>
    </source>
</evidence>
<dbReference type="EMBL" id="PUFI01000014">
    <property type="protein sequence ID" value="TDG68076.1"/>
    <property type="molecule type" value="Genomic_DNA"/>
</dbReference>
<proteinExistence type="predicted"/>
<reference evidence="2 3" key="1">
    <citation type="journal article" date="2019" name="Appl. Microbiol. Biotechnol.">
        <title>Uncovering carbohydrate metabolism through a genotype-phenotype association study of 56 lactic acid bacteria genomes.</title>
        <authorList>
            <person name="Buron-Moles G."/>
            <person name="Chailyan A."/>
            <person name="Dolejs I."/>
            <person name="Forster J."/>
            <person name="Miks M.H."/>
        </authorList>
    </citation>
    <scope>NUCLEOTIDE SEQUENCE [LARGE SCALE GENOMIC DNA]</scope>
    <source>
        <strain evidence="2 3">ATCC 700006</strain>
    </source>
</reference>